<proteinExistence type="predicted"/>
<protein>
    <recommendedName>
        <fullName evidence="3">Cupin domain-containing protein</fullName>
    </recommendedName>
</protein>
<sequence>MTTSSTHTQPTDGATLRVVTVIGADGRSGIHDNQLGPRVYYYRHIPGMATSILWATTADAVLPEGFVDPVPSLASLHPSPGGSVFMTLTLPPDALFATPGFDFAAAALEQAQQAPGLAELFEPAAPGFHTTETVDYVTVLDGEVWLETDTQEVRLGLHDSVVQNGTRHAWRNKSSKPATLSVVLVGVHRQPVTARD</sequence>
<gene>
    <name evidence="1" type="ORF">SAMN05216600_1179</name>
</gene>
<reference evidence="1 2" key="1">
    <citation type="submission" date="2016-10" db="EMBL/GenBank/DDBJ databases">
        <authorList>
            <person name="Varghese N."/>
            <person name="Submissions S."/>
        </authorList>
    </citation>
    <scope>NUCLEOTIDE SEQUENCE [LARGE SCALE GENOMIC DNA]</scope>
    <source>
        <strain evidence="1 2">CIP 109853</strain>
    </source>
</reference>
<evidence type="ECO:0000313" key="2">
    <source>
        <dbReference type="Proteomes" id="UP000198512"/>
    </source>
</evidence>
<dbReference type="PANTHER" id="PTHR36156">
    <property type="entry name" value="SLR2101 PROTEIN"/>
    <property type="match status" value="1"/>
</dbReference>
<dbReference type="EMBL" id="FOFP01000017">
    <property type="protein sequence ID" value="SER18758.1"/>
    <property type="molecule type" value="Genomic_DNA"/>
</dbReference>
<accession>A0ABY1BMF6</accession>
<comment type="caution">
    <text evidence="1">The sequence shown here is derived from an EMBL/GenBank/DDBJ whole genome shotgun (WGS) entry which is preliminary data.</text>
</comment>
<dbReference type="CDD" id="cd02231">
    <property type="entry name" value="cupin_BLL6423-like"/>
    <property type="match status" value="1"/>
</dbReference>
<dbReference type="SUPFAM" id="SSF51182">
    <property type="entry name" value="RmlC-like cupins"/>
    <property type="match status" value="1"/>
</dbReference>
<dbReference type="Proteomes" id="UP000198512">
    <property type="component" value="Unassembled WGS sequence"/>
</dbReference>
<dbReference type="RefSeq" id="WP_069519458.1">
    <property type="nucleotide sequence ID" value="NZ_FOFP01000017.1"/>
</dbReference>
<dbReference type="InterPro" id="IPR014710">
    <property type="entry name" value="RmlC-like_jellyroll"/>
</dbReference>
<dbReference type="InterPro" id="IPR047142">
    <property type="entry name" value="OryJ/VirC-like"/>
</dbReference>
<evidence type="ECO:0000313" key="1">
    <source>
        <dbReference type="EMBL" id="SER18758.1"/>
    </source>
</evidence>
<organism evidence="1 2">
    <name type="scientific">Pseudomonas cuatrocienegasensis</name>
    <dbReference type="NCBI Taxonomy" id="543360"/>
    <lineage>
        <taxon>Bacteria</taxon>
        <taxon>Pseudomonadati</taxon>
        <taxon>Pseudomonadota</taxon>
        <taxon>Gammaproteobacteria</taxon>
        <taxon>Pseudomonadales</taxon>
        <taxon>Pseudomonadaceae</taxon>
        <taxon>Pseudomonas</taxon>
    </lineage>
</organism>
<dbReference type="Gene3D" id="2.60.120.10">
    <property type="entry name" value="Jelly Rolls"/>
    <property type="match status" value="1"/>
</dbReference>
<evidence type="ECO:0008006" key="3">
    <source>
        <dbReference type="Google" id="ProtNLM"/>
    </source>
</evidence>
<keyword evidence="2" id="KW-1185">Reference proteome</keyword>
<dbReference type="PANTHER" id="PTHR36156:SF2">
    <property type="entry name" value="CUPIN TYPE-2 DOMAIN-CONTAINING PROTEIN"/>
    <property type="match status" value="1"/>
</dbReference>
<dbReference type="InterPro" id="IPR011051">
    <property type="entry name" value="RmlC_Cupin_sf"/>
</dbReference>
<name>A0ABY1BMF6_9PSED</name>